<organism evidence="1">
    <name type="scientific">Picea sitchensis</name>
    <name type="common">Sitka spruce</name>
    <name type="synonym">Pinus sitchensis</name>
    <dbReference type="NCBI Taxonomy" id="3332"/>
    <lineage>
        <taxon>Eukaryota</taxon>
        <taxon>Viridiplantae</taxon>
        <taxon>Streptophyta</taxon>
        <taxon>Embryophyta</taxon>
        <taxon>Tracheophyta</taxon>
        <taxon>Spermatophyta</taxon>
        <taxon>Pinopsida</taxon>
        <taxon>Pinidae</taxon>
        <taxon>Conifers I</taxon>
        <taxon>Pinales</taxon>
        <taxon>Pinaceae</taxon>
        <taxon>Picea</taxon>
    </lineage>
</organism>
<accession>A0A6B9XXT3</accession>
<geneLocation type="mitochondrion" evidence="1"/>
<reference evidence="1" key="1">
    <citation type="submission" date="2019-03" db="EMBL/GenBank/DDBJ databases">
        <title>Largest Complete Mitochondrial Genome of a Gymnosperm, Sitka Spruce (Picea sitchensis), Indicates Complex Physical Structure.</title>
        <authorList>
            <person name="Jackman S.D."/>
            <person name="Coombe L."/>
            <person name="Warren R."/>
            <person name="Kirk H."/>
            <person name="Trinh E."/>
            <person name="McLeod T."/>
            <person name="Pleasance S."/>
            <person name="Pandoh P."/>
            <person name="Zhao Y."/>
            <person name="Coope R."/>
            <person name="Bousquet J."/>
            <person name="Bohlmann J.C."/>
            <person name="Jones S.J.M."/>
            <person name="Birol I."/>
        </authorList>
    </citation>
    <scope>NUCLEOTIDE SEQUENCE</scope>
    <source>
        <strain evidence="1">Q903</strain>
    </source>
</reference>
<dbReference type="EMBL" id="MK697702">
    <property type="protein sequence ID" value="QHR91407.1"/>
    <property type="molecule type" value="Genomic_DNA"/>
</dbReference>
<name>A0A6B9XXT3_PICSI</name>
<sequence>MKQPEWNSFIYSMLLMEPDASIDSFRSAPISMLFKLLLK</sequence>
<protein>
    <submittedName>
        <fullName evidence="1">Uncharacterized protein</fullName>
    </submittedName>
</protein>
<proteinExistence type="predicted"/>
<evidence type="ECO:0000313" key="1">
    <source>
        <dbReference type="EMBL" id="QHR91407.1"/>
    </source>
</evidence>
<keyword evidence="1" id="KW-0496">Mitochondrion</keyword>
<gene>
    <name evidence="1" type="primary">orf05473</name>
    <name evidence="1" type="ORF">Q903MT_gene5441</name>
</gene>
<dbReference type="AlphaFoldDB" id="A0A6B9XXT3"/>